<dbReference type="InterPro" id="IPR036259">
    <property type="entry name" value="MFS_trans_sf"/>
</dbReference>
<gene>
    <name evidence="7" type="ORF">PMAYCL1PPCAC_16736</name>
</gene>
<comment type="caution">
    <text evidence="7">The sequence shown here is derived from an EMBL/GenBank/DDBJ whole genome shotgun (WGS) entry which is preliminary data.</text>
</comment>
<feature type="transmembrane region" description="Helical" evidence="6">
    <location>
        <begin position="144"/>
        <end position="164"/>
    </location>
</feature>
<dbReference type="PANTHER" id="PTHR23294">
    <property type="entry name" value="ET TRANSLATION PRODUCT-RELATED"/>
    <property type="match status" value="1"/>
</dbReference>
<evidence type="ECO:0000313" key="7">
    <source>
        <dbReference type="EMBL" id="GMR46541.1"/>
    </source>
</evidence>
<dbReference type="Gene3D" id="1.20.1250.20">
    <property type="entry name" value="MFS general substrate transporter like domains"/>
    <property type="match status" value="1"/>
</dbReference>
<evidence type="ECO:0008006" key="9">
    <source>
        <dbReference type="Google" id="ProtNLM"/>
    </source>
</evidence>
<name>A0AAN5CLE4_9BILA</name>
<accession>A0AAN5CLE4</accession>
<dbReference type="InterPro" id="IPR010291">
    <property type="entry name" value="Ion_channel_UNC-93"/>
</dbReference>
<feature type="transmembrane region" description="Helical" evidence="6">
    <location>
        <begin position="103"/>
        <end position="123"/>
    </location>
</feature>
<evidence type="ECO:0000256" key="1">
    <source>
        <dbReference type="ARBA" id="ARBA00004141"/>
    </source>
</evidence>
<dbReference type="EMBL" id="BTRK01000004">
    <property type="protein sequence ID" value="GMR46541.1"/>
    <property type="molecule type" value="Genomic_DNA"/>
</dbReference>
<evidence type="ECO:0000256" key="3">
    <source>
        <dbReference type="ARBA" id="ARBA00022692"/>
    </source>
</evidence>
<dbReference type="AlphaFoldDB" id="A0AAN5CLE4"/>
<feature type="transmembrane region" description="Helical" evidence="6">
    <location>
        <begin position="81"/>
        <end position="97"/>
    </location>
</feature>
<feature type="non-terminal residue" evidence="7">
    <location>
        <position position="565"/>
    </location>
</feature>
<feature type="transmembrane region" description="Helical" evidence="6">
    <location>
        <begin position="544"/>
        <end position="563"/>
    </location>
</feature>
<dbReference type="PANTHER" id="PTHR23294:SF18">
    <property type="entry name" value="UNC93-LIKE PROTEIN MFSD11"/>
    <property type="match status" value="1"/>
</dbReference>
<keyword evidence="5 6" id="KW-0472">Membrane</keyword>
<protein>
    <recommendedName>
        <fullName evidence="9">Membrane transporter</fullName>
    </recommendedName>
</protein>
<organism evidence="7 8">
    <name type="scientific">Pristionchus mayeri</name>
    <dbReference type="NCBI Taxonomy" id="1317129"/>
    <lineage>
        <taxon>Eukaryota</taxon>
        <taxon>Metazoa</taxon>
        <taxon>Ecdysozoa</taxon>
        <taxon>Nematoda</taxon>
        <taxon>Chromadorea</taxon>
        <taxon>Rhabditida</taxon>
        <taxon>Rhabditina</taxon>
        <taxon>Diplogasteromorpha</taxon>
        <taxon>Diplogasteroidea</taxon>
        <taxon>Neodiplogasteridae</taxon>
        <taxon>Pristionchus</taxon>
    </lineage>
</organism>
<proteinExistence type="inferred from homology"/>
<evidence type="ECO:0000313" key="8">
    <source>
        <dbReference type="Proteomes" id="UP001328107"/>
    </source>
</evidence>
<keyword evidence="3 6" id="KW-0812">Transmembrane</keyword>
<evidence type="ECO:0000256" key="4">
    <source>
        <dbReference type="ARBA" id="ARBA00022989"/>
    </source>
</evidence>
<feature type="transmembrane region" description="Helical" evidence="6">
    <location>
        <begin position="461"/>
        <end position="485"/>
    </location>
</feature>
<feature type="transmembrane region" description="Helical" evidence="6">
    <location>
        <begin position="314"/>
        <end position="331"/>
    </location>
</feature>
<evidence type="ECO:0000256" key="2">
    <source>
        <dbReference type="ARBA" id="ARBA00009172"/>
    </source>
</evidence>
<feature type="transmembrane region" description="Helical" evidence="6">
    <location>
        <begin position="271"/>
        <end position="293"/>
    </location>
</feature>
<dbReference type="GO" id="GO:0016020">
    <property type="term" value="C:membrane"/>
    <property type="evidence" value="ECO:0007669"/>
    <property type="project" value="UniProtKB-SubCell"/>
</dbReference>
<feature type="transmembrane region" description="Helical" evidence="6">
    <location>
        <begin position="7"/>
        <end position="25"/>
    </location>
</feature>
<feature type="transmembrane region" description="Helical" evidence="6">
    <location>
        <begin position="238"/>
        <end position="259"/>
    </location>
</feature>
<dbReference type="Proteomes" id="UP001328107">
    <property type="component" value="Unassembled WGS sequence"/>
</dbReference>
<keyword evidence="8" id="KW-1185">Reference proteome</keyword>
<feature type="transmembrane region" description="Helical" evidence="6">
    <location>
        <begin position="497"/>
        <end position="517"/>
    </location>
</feature>
<comment type="similarity">
    <text evidence="2">Belongs to the unc-93 family.</text>
</comment>
<evidence type="ECO:0000256" key="6">
    <source>
        <dbReference type="SAM" id="Phobius"/>
    </source>
</evidence>
<evidence type="ECO:0000256" key="5">
    <source>
        <dbReference type="ARBA" id="ARBA00023136"/>
    </source>
</evidence>
<comment type="subcellular location">
    <subcellularLocation>
        <location evidence="1">Membrane</location>
        <topology evidence="1">Multi-pass membrane protein</topology>
    </subcellularLocation>
</comment>
<reference evidence="8" key="1">
    <citation type="submission" date="2022-10" db="EMBL/GenBank/DDBJ databases">
        <title>Genome assembly of Pristionchus species.</title>
        <authorList>
            <person name="Yoshida K."/>
            <person name="Sommer R.J."/>
        </authorList>
    </citation>
    <scope>NUCLEOTIDE SEQUENCE [LARGE SCALE GENOMIC DNA]</scope>
    <source>
        <strain evidence="8">RS5460</strain>
    </source>
</reference>
<feature type="transmembrane region" description="Helical" evidence="6">
    <location>
        <begin position="53"/>
        <end position="74"/>
    </location>
</feature>
<dbReference type="InterPro" id="IPR051617">
    <property type="entry name" value="UNC-93-like_regulator"/>
</dbReference>
<sequence>MSAAKYAALCAILCGLGNLVMYTGYEASVFISESALHSVNGRDPQRIGAHDGYYGQAVSNAFYMLSTLIVPGLTNYFRCKWILTLSGAFFTFYFLTFQVLNRYLYFLACAVLGMASSTFNVGYAGYLTEFSTRQTIERNQAMSWAVSCLSVLGAGIVNFVVTTVNLDEGTAVKYREYSSPEIRYFFAVFALLAVLGMAIFTFLPNRVVPDNIAASNIRVKSIKKQLSVMLSVLVEKRVLILVPFYLYVGMFFSFWVSIIPTALQFTKALSSNIYITAYLAFAFTVGSLIMSFLTMKMSKAVHNFSFKPQMIINAILHILIYIFCVCMIPEWSTVRPNDEPSLLIQPSLFPVHVLAFLFGLADAANYITRNVISSLLLPTRRQQMFGASRFYHGLAASVLFFASPALSIYSYVIIMSSFLVIATIVYLVTCKFIEGEEKKTHEISSRAVRPIFHLTMSQIRIWFWIPVGIVLVPSTILHVRLLLIVRAVQRKGQYKSLFFRLFFVQSLLELLLIYLYLAGQLVVKDQPQGGEFLLSTNGGYFAKFYYYGTVYYFLHVQVWGVVFQS</sequence>
<feature type="transmembrane region" description="Helical" evidence="6">
    <location>
        <begin position="184"/>
        <end position="203"/>
    </location>
</feature>
<feature type="transmembrane region" description="Helical" evidence="6">
    <location>
        <begin position="398"/>
        <end position="428"/>
    </location>
</feature>
<dbReference type="Pfam" id="PF05978">
    <property type="entry name" value="UNC-93"/>
    <property type="match status" value="1"/>
</dbReference>
<keyword evidence="4 6" id="KW-1133">Transmembrane helix</keyword>
<dbReference type="SUPFAM" id="SSF103473">
    <property type="entry name" value="MFS general substrate transporter"/>
    <property type="match status" value="1"/>
</dbReference>